<reference evidence="2 3" key="1">
    <citation type="submission" date="2015-10" db="EMBL/GenBank/DDBJ databases">
        <title>Genome sequencing and analysis of members of genus Stenotrophomonas.</title>
        <authorList>
            <person name="Patil P.P."/>
            <person name="Midha S."/>
            <person name="Patil P.B."/>
        </authorList>
    </citation>
    <scope>NUCLEOTIDE SEQUENCE [LARGE SCALE GENOMIC DNA]</scope>
    <source>
        <strain evidence="2 3">JCM 9942</strain>
    </source>
</reference>
<gene>
    <name evidence="2" type="ORF">ARC78_02270</name>
</gene>
<evidence type="ECO:0000313" key="2">
    <source>
        <dbReference type="EMBL" id="KRG37928.1"/>
    </source>
</evidence>
<keyword evidence="1" id="KW-1133">Transmembrane helix</keyword>
<comment type="caution">
    <text evidence="2">The sequence shown here is derived from an EMBL/GenBank/DDBJ whole genome shotgun (WGS) entry which is preliminary data.</text>
</comment>
<feature type="transmembrane region" description="Helical" evidence="1">
    <location>
        <begin position="21"/>
        <end position="41"/>
    </location>
</feature>
<keyword evidence="1" id="KW-0472">Membrane</keyword>
<accession>A0A0R0AAT9</accession>
<name>A0A0R0AAT9_9GAMM</name>
<dbReference type="InterPro" id="IPR036249">
    <property type="entry name" value="Thioredoxin-like_sf"/>
</dbReference>
<protein>
    <recommendedName>
        <fullName evidence="4">Thioredoxin domain-containing protein</fullName>
    </recommendedName>
</protein>
<dbReference type="EMBL" id="LLXS01000067">
    <property type="protein sequence ID" value="KRG37928.1"/>
    <property type="molecule type" value="Genomic_DNA"/>
</dbReference>
<evidence type="ECO:0000313" key="3">
    <source>
        <dbReference type="Proteomes" id="UP000050836"/>
    </source>
</evidence>
<keyword evidence="1" id="KW-0812">Transmembrane</keyword>
<sequence>MPGMNALTPDQLAIRNRGRRVLLLIFAMFFGSMALAGILRFSGWTPQINRHHGQMLQPALDLRSERLQLVDGTAYEWNPGQRHWRILLAPPRGCAPACVTLSQQLDKVWQLFGHNADNVEILWLGTPPEQVAATPALKVLQPQPAFRAKLPGVDDPAGIPVYVIDPNGFVVLRYAPGFEPGGLRADLSKLLKLM</sequence>
<proteinExistence type="predicted"/>
<dbReference type="Proteomes" id="UP000050836">
    <property type="component" value="Unassembled WGS sequence"/>
</dbReference>
<dbReference type="AlphaFoldDB" id="A0A0R0AAT9"/>
<dbReference type="SUPFAM" id="SSF52833">
    <property type="entry name" value="Thioredoxin-like"/>
    <property type="match status" value="1"/>
</dbReference>
<organism evidence="2 3">
    <name type="scientific">Stenotrophomonas pictorum JCM 9942</name>
    <dbReference type="NCBI Taxonomy" id="1236960"/>
    <lineage>
        <taxon>Bacteria</taxon>
        <taxon>Pseudomonadati</taxon>
        <taxon>Pseudomonadota</taxon>
        <taxon>Gammaproteobacteria</taxon>
        <taxon>Lysobacterales</taxon>
        <taxon>Lysobacteraceae</taxon>
        <taxon>Stenotrophomonas</taxon>
    </lineage>
</organism>
<dbReference type="OrthoDB" id="9785445at2"/>
<evidence type="ECO:0008006" key="4">
    <source>
        <dbReference type="Google" id="ProtNLM"/>
    </source>
</evidence>
<evidence type="ECO:0000256" key="1">
    <source>
        <dbReference type="SAM" id="Phobius"/>
    </source>
</evidence>
<keyword evidence="3" id="KW-1185">Reference proteome</keyword>